<evidence type="ECO:0000256" key="2">
    <source>
        <dbReference type="ARBA" id="ARBA00022630"/>
    </source>
</evidence>
<accession>A0A9D1LIF3</accession>
<organism evidence="5 6">
    <name type="scientific">Candidatus Egerieicola faecale</name>
    <dbReference type="NCBI Taxonomy" id="2840774"/>
    <lineage>
        <taxon>Bacteria</taxon>
        <taxon>Bacillati</taxon>
        <taxon>Bacillota</taxon>
        <taxon>Clostridia</taxon>
        <taxon>Eubacteriales</taxon>
        <taxon>Oscillospiraceae</taxon>
        <taxon>Oscillospiraceae incertae sedis</taxon>
        <taxon>Candidatus Egerieicola</taxon>
    </lineage>
</organism>
<dbReference type="EMBL" id="DVMX01000004">
    <property type="protein sequence ID" value="HIU40974.1"/>
    <property type="molecule type" value="Genomic_DNA"/>
</dbReference>
<reference evidence="5" key="1">
    <citation type="submission" date="2020-10" db="EMBL/GenBank/DDBJ databases">
        <authorList>
            <person name="Gilroy R."/>
        </authorList>
    </citation>
    <scope>NUCLEOTIDE SEQUENCE</scope>
    <source>
        <strain evidence="5">4509</strain>
    </source>
</reference>
<evidence type="ECO:0000313" key="6">
    <source>
        <dbReference type="Proteomes" id="UP000824082"/>
    </source>
</evidence>
<dbReference type="InterPro" id="IPR052174">
    <property type="entry name" value="Flavoredoxin"/>
</dbReference>
<protein>
    <submittedName>
        <fullName evidence="5">Flavin reductase</fullName>
    </submittedName>
</protein>
<comment type="similarity">
    <text evidence="3">Belongs to the flavoredoxin family.</text>
</comment>
<comment type="caution">
    <text evidence="5">The sequence shown here is derived from an EMBL/GenBank/DDBJ whole genome shotgun (WGS) entry which is preliminary data.</text>
</comment>
<gene>
    <name evidence="5" type="ORF">IAD19_00275</name>
</gene>
<dbReference type="AlphaFoldDB" id="A0A9D1LIF3"/>
<evidence type="ECO:0000313" key="5">
    <source>
        <dbReference type="EMBL" id="HIU40974.1"/>
    </source>
</evidence>
<dbReference type="PANTHER" id="PTHR43567">
    <property type="entry name" value="FLAVOREDOXIN-RELATED-RELATED"/>
    <property type="match status" value="1"/>
</dbReference>
<dbReference type="InterPro" id="IPR002563">
    <property type="entry name" value="Flavin_Rdtase-like_dom"/>
</dbReference>
<dbReference type="Proteomes" id="UP000824082">
    <property type="component" value="Unassembled WGS sequence"/>
</dbReference>
<comment type="cofactor">
    <cofactor evidence="1">
        <name>FMN</name>
        <dbReference type="ChEBI" id="CHEBI:58210"/>
    </cofactor>
</comment>
<feature type="domain" description="Flavin reductase like" evidence="4">
    <location>
        <begin position="33"/>
        <end position="172"/>
    </location>
</feature>
<reference evidence="5" key="2">
    <citation type="journal article" date="2021" name="PeerJ">
        <title>Extensive microbial diversity within the chicken gut microbiome revealed by metagenomics and culture.</title>
        <authorList>
            <person name="Gilroy R."/>
            <person name="Ravi A."/>
            <person name="Getino M."/>
            <person name="Pursley I."/>
            <person name="Horton D.L."/>
            <person name="Alikhan N.F."/>
            <person name="Baker D."/>
            <person name="Gharbi K."/>
            <person name="Hall N."/>
            <person name="Watson M."/>
            <person name="Adriaenssens E.M."/>
            <person name="Foster-Nyarko E."/>
            <person name="Jarju S."/>
            <person name="Secka A."/>
            <person name="Antonio M."/>
            <person name="Oren A."/>
            <person name="Chaudhuri R.R."/>
            <person name="La Ragione R."/>
            <person name="Hildebrand F."/>
            <person name="Pallen M.J."/>
        </authorList>
    </citation>
    <scope>NUCLEOTIDE SEQUENCE</scope>
    <source>
        <strain evidence="5">4509</strain>
    </source>
</reference>
<evidence type="ECO:0000259" key="4">
    <source>
        <dbReference type="Pfam" id="PF01613"/>
    </source>
</evidence>
<dbReference type="GO" id="GO:0016646">
    <property type="term" value="F:oxidoreductase activity, acting on the CH-NH group of donors, NAD or NADP as acceptor"/>
    <property type="evidence" value="ECO:0007669"/>
    <property type="project" value="UniProtKB-ARBA"/>
</dbReference>
<evidence type="ECO:0000256" key="1">
    <source>
        <dbReference type="ARBA" id="ARBA00001917"/>
    </source>
</evidence>
<dbReference type="InterPro" id="IPR012349">
    <property type="entry name" value="Split_barrel_FMN-bd"/>
</dbReference>
<dbReference type="Pfam" id="PF01613">
    <property type="entry name" value="Flavin_Reduct"/>
    <property type="match status" value="1"/>
</dbReference>
<sequence>MKIEIGQEFPRHFQPAYPEEFELFSHFEVTAGIPTVLFAVTTWKENGKPNVCFHAWSSFHGDKTAFFAVMGNLFQHTHTFANIQREQCFGINFLPISAYDALVNTIHQNDLETDEFAAGGFTLFPAKTIHAPMIQEAFLNVECTLKEVSDLSGAGITAMVIGQVQHAWVEETYAQGYEKRYGKEGFMLLVPAPQDLVTGQPAQSAIATLKIQKLD</sequence>
<keyword evidence="2" id="KW-0285">Flavoprotein</keyword>
<evidence type="ECO:0000256" key="3">
    <source>
        <dbReference type="ARBA" id="ARBA00038054"/>
    </source>
</evidence>
<proteinExistence type="inferred from homology"/>
<dbReference type="SUPFAM" id="SSF50475">
    <property type="entry name" value="FMN-binding split barrel"/>
    <property type="match status" value="1"/>
</dbReference>
<dbReference type="GO" id="GO:0010181">
    <property type="term" value="F:FMN binding"/>
    <property type="evidence" value="ECO:0007669"/>
    <property type="project" value="InterPro"/>
</dbReference>
<dbReference type="PANTHER" id="PTHR43567:SF1">
    <property type="entry name" value="FLAVOREDOXIN"/>
    <property type="match status" value="1"/>
</dbReference>
<dbReference type="Gene3D" id="2.30.110.10">
    <property type="entry name" value="Electron Transport, Fmn-binding Protein, Chain A"/>
    <property type="match status" value="1"/>
</dbReference>
<name>A0A9D1LIF3_9FIRM</name>